<keyword evidence="2" id="KW-0732">Signal</keyword>
<evidence type="ECO:0000313" key="3">
    <source>
        <dbReference type="EMBL" id="CAG8462033.1"/>
    </source>
</evidence>
<evidence type="ECO:0000256" key="1">
    <source>
        <dbReference type="SAM" id="MobiDB-lite"/>
    </source>
</evidence>
<keyword evidence="4" id="KW-1185">Reference proteome</keyword>
<evidence type="ECO:0000256" key="2">
    <source>
        <dbReference type="SAM" id="SignalP"/>
    </source>
</evidence>
<proteinExistence type="predicted"/>
<feature type="compositionally biased region" description="Basic residues" evidence="1">
    <location>
        <begin position="106"/>
        <end position="135"/>
    </location>
</feature>
<dbReference type="Proteomes" id="UP000789901">
    <property type="component" value="Unassembled WGS sequence"/>
</dbReference>
<feature type="region of interest" description="Disordered" evidence="1">
    <location>
        <begin position="102"/>
        <end position="180"/>
    </location>
</feature>
<feature type="compositionally biased region" description="Basic and acidic residues" evidence="1">
    <location>
        <begin position="136"/>
        <end position="155"/>
    </location>
</feature>
<feature type="signal peptide" evidence="2">
    <location>
        <begin position="1"/>
        <end position="18"/>
    </location>
</feature>
<reference evidence="3 4" key="1">
    <citation type="submission" date="2021-06" db="EMBL/GenBank/DDBJ databases">
        <authorList>
            <person name="Kallberg Y."/>
            <person name="Tangrot J."/>
            <person name="Rosling A."/>
        </authorList>
    </citation>
    <scope>NUCLEOTIDE SEQUENCE [LARGE SCALE GENOMIC DNA]</scope>
    <source>
        <strain evidence="3 4">120-4 pot B 10/14</strain>
    </source>
</reference>
<dbReference type="EMBL" id="CAJVQB010000058">
    <property type="protein sequence ID" value="CAG8462033.1"/>
    <property type="molecule type" value="Genomic_DNA"/>
</dbReference>
<comment type="caution">
    <text evidence="3">The sequence shown here is derived from an EMBL/GenBank/DDBJ whole genome shotgun (WGS) entry which is preliminary data.</text>
</comment>
<feature type="compositionally biased region" description="Low complexity" evidence="1">
    <location>
        <begin position="156"/>
        <end position="172"/>
    </location>
</feature>
<name>A0ABM8VWA7_GIGMA</name>
<organism evidence="3 4">
    <name type="scientific">Gigaspora margarita</name>
    <dbReference type="NCBI Taxonomy" id="4874"/>
    <lineage>
        <taxon>Eukaryota</taxon>
        <taxon>Fungi</taxon>
        <taxon>Fungi incertae sedis</taxon>
        <taxon>Mucoromycota</taxon>
        <taxon>Glomeromycotina</taxon>
        <taxon>Glomeromycetes</taxon>
        <taxon>Diversisporales</taxon>
        <taxon>Gigasporaceae</taxon>
        <taxon>Gigaspora</taxon>
    </lineage>
</organism>
<accession>A0ABM8VWA7</accession>
<gene>
    <name evidence="3" type="ORF">GMARGA_LOCUS354</name>
</gene>
<protein>
    <submittedName>
        <fullName evidence="3">8839_t:CDS:1</fullName>
    </submittedName>
</protein>
<evidence type="ECO:0000313" key="4">
    <source>
        <dbReference type="Proteomes" id="UP000789901"/>
    </source>
</evidence>
<feature type="chain" id="PRO_5045789093" evidence="2">
    <location>
        <begin position="19"/>
        <end position="269"/>
    </location>
</feature>
<sequence length="269" mass="30087">MLSAWSMIFVLLVTGADSISTFANTIKINEGISIEILDFNATGYIIFKVDAADEQNITNIVLWGETIIAQSEQHVGSFAPIVDHAYVYGCNGYPNSTITNYDKPVNNHKKHNHHSHKKHNHHRHKKPIHHNKEHNHHNDDCTKNLNDGHKNRTEPESNNNNNKNVSTPFPNNQANEHINSSNYSSLPLTSFQFKGVAMLANNPNKIIVFSSDTMYIRGNIPFFDSSLNNDTLPSYSSYSSPASSSASFNHFKSFGINLALLVLLVGIFL</sequence>